<name>A0A1Y2DQW1_9PEZI</name>
<gene>
    <name evidence="1" type="ORF">BCR38DRAFT_459944</name>
</gene>
<accession>A0A1Y2DQW1</accession>
<dbReference type="RefSeq" id="XP_040713262.1">
    <property type="nucleotide sequence ID" value="XM_040862351.1"/>
</dbReference>
<dbReference type="PANTHER" id="PTHR40616">
    <property type="entry name" value="LINALOOL DEHYDRATASE_ISOMERASE DOMAIN-CONTAINING PROTEIN"/>
    <property type="match status" value="1"/>
</dbReference>
<comment type="caution">
    <text evidence="1">The sequence shown here is derived from an EMBL/GenBank/DDBJ whole genome shotgun (WGS) entry which is preliminary data.</text>
</comment>
<protein>
    <submittedName>
        <fullName evidence="1">Uncharacterized protein</fullName>
    </submittedName>
</protein>
<evidence type="ECO:0000313" key="1">
    <source>
        <dbReference type="EMBL" id="ORY61035.1"/>
    </source>
</evidence>
<dbReference type="Proteomes" id="UP000193689">
    <property type="component" value="Unassembled WGS sequence"/>
</dbReference>
<dbReference type="PANTHER" id="PTHR40616:SF1">
    <property type="entry name" value="LINALOOL DEHYDRATASE_ISOMERASE DOMAIN-CONTAINING PROTEIN"/>
    <property type="match status" value="1"/>
</dbReference>
<dbReference type="EMBL" id="MCFJ01000011">
    <property type="protein sequence ID" value="ORY61035.1"/>
    <property type="molecule type" value="Genomic_DNA"/>
</dbReference>
<evidence type="ECO:0000313" key="2">
    <source>
        <dbReference type="Proteomes" id="UP000193689"/>
    </source>
</evidence>
<dbReference type="InParanoid" id="A0A1Y2DQW1"/>
<dbReference type="OrthoDB" id="2580323at2759"/>
<sequence length="517" mass="58103">MPPKAQGLLNETMAWLDTWYDPSAGYLYDCAGSVALRHETRSSAWYALGLLARNNGSDAVEAERIVRNIIQAQFKNEQDQWYGDYEMYPGQPQVGSSVYPAVIYNSWDPNWRGFVGTTFIMILEEFGELLSDDTQEMVLESLYNTTKGDTYRVGGVDDDNLYPSYSNPAIMRAFVSGWTGRRLTDSNMTASGEMYAQEIIDLFTMYDTLSEFNSGTYTGVSLFGLLLWSKYLPNDSVMTEYGPKMLQDTWKAVEQLWHPGFKNMVGPWDRAYGFDMNRYVSLMGLWFWALIGKDKSSIIEHPQDMSHSPDWAWGPPMAVLAGFHETLIPNDTLTKLETFSGEHIFTASAYYPPYDLKPRNITTWLSENLTIGGESYTENVLGGPSESQGSFNPAIIHWNTGDEINFLSWYATEMALEADVSPGKLNLTYPQGNASSTFTFVVGTFKKVNMILSWEDLQGLNVTLSGNVNASYSLSFAGQLGGSGDLVRDFEFWNFTYTMPSGFEGIPNICLELKLSE</sequence>
<reference evidence="1 2" key="1">
    <citation type="submission" date="2016-07" db="EMBL/GenBank/DDBJ databases">
        <title>Pervasive Adenine N6-methylation of Active Genes in Fungi.</title>
        <authorList>
            <consortium name="DOE Joint Genome Institute"/>
            <person name="Mondo S.J."/>
            <person name="Dannebaum R.O."/>
            <person name="Kuo R.C."/>
            <person name="Labutti K."/>
            <person name="Haridas S."/>
            <person name="Kuo A."/>
            <person name="Salamov A."/>
            <person name="Ahrendt S.R."/>
            <person name="Lipzen A."/>
            <person name="Sullivan W."/>
            <person name="Andreopoulos W.B."/>
            <person name="Clum A."/>
            <person name="Lindquist E."/>
            <person name="Daum C."/>
            <person name="Ramamoorthy G.K."/>
            <person name="Gryganskyi A."/>
            <person name="Culley D."/>
            <person name="Magnuson J.K."/>
            <person name="James T.Y."/>
            <person name="O'Malley M.A."/>
            <person name="Stajich J.E."/>
            <person name="Spatafora J.W."/>
            <person name="Visel A."/>
            <person name="Grigoriev I.V."/>
        </authorList>
    </citation>
    <scope>NUCLEOTIDE SEQUENCE [LARGE SCALE GENOMIC DNA]</scope>
    <source>
        <strain evidence="1 2">CBS 129021</strain>
    </source>
</reference>
<dbReference type="AlphaFoldDB" id="A0A1Y2DQW1"/>
<proteinExistence type="predicted"/>
<organism evidence="1 2">
    <name type="scientific">Pseudomassariella vexata</name>
    <dbReference type="NCBI Taxonomy" id="1141098"/>
    <lineage>
        <taxon>Eukaryota</taxon>
        <taxon>Fungi</taxon>
        <taxon>Dikarya</taxon>
        <taxon>Ascomycota</taxon>
        <taxon>Pezizomycotina</taxon>
        <taxon>Sordariomycetes</taxon>
        <taxon>Xylariomycetidae</taxon>
        <taxon>Amphisphaeriales</taxon>
        <taxon>Pseudomassariaceae</taxon>
        <taxon>Pseudomassariella</taxon>
    </lineage>
</organism>
<dbReference type="GeneID" id="63778563"/>
<keyword evidence="2" id="KW-1185">Reference proteome</keyword>